<sequence>MLYLIYIWHFWESYTHGVAFIILNEYPNFQVFGARALIRSCHASPSFFISIPAAER</sequence>
<dbReference type="AlphaFoldDB" id="A0A521AMS4"/>
<keyword evidence="2" id="KW-1185">Reference proteome</keyword>
<protein>
    <submittedName>
        <fullName evidence="1">Uncharacterized protein</fullName>
    </submittedName>
</protein>
<evidence type="ECO:0000313" key="2">
    <source>
        <dbReference type="Proteomes" id="UP000320300"/>
    </source>
</evidence>
<dbReference type="EMBL" id="FXTN01000001">
    <property type="protein sequence ID" value="SMO36109.1"/>
    <property type="molecule type" value="Genomic_DNA"/>
</dbReference>
<gene>
    <name evidence="1" type="ORF">SAMN06265348_101311</name>
</gene>
<accession>A0A521AMS4</accession>
<organism evidence="1 2">
    <name type="scientific">Pedobacter westerhofensis</name>
    <dbReference type="NCBI Taxonomy" id="425512"/>
    <lineage>
        <taxon>Bacteria</taxon>
        <taxon>Pseudomonadati</taxon>
        <taxon>Bacteroidota</taxon>
        <taxon>Sphingobacteriia</taxon>
        <taxon>Sphingobacteriales</taxon>
        <taxon>Sphingobacteriaceae</taxon>
        <taxon>Pedobacter</taxon>
    </lineage>
</organism>
<proteinExistence type="predicted"/>
<evidence type="ECO:0000313" key="1">
    <source>
        <dbReference type="EMBL" id="SMO36109.1"/>
    </source>
</evidence>
<reference evidence="1 2" key="1">
    <citation type="submission" date="2017-05" db="EMBL/GenBank/DDBJ databases">
        <authorList>
            <person name="Varghese N."/>
            <person name="Submissions S."/>
        </authorList>
    </citation>
    <scope>NUCLEOTIDE SEQUENCE [LARGE SCALE GENOMIC DNA]</scope>
    <source>
        <strain evidence="1 2">DSM 19036</strain>
    </source>
</reference>
<name>A0A521AMS4_9SPHI</name>
<dbReference type="Proteomes" id="UP000320300">
    <property type="component" value="Unassembled WGS sequence"/>
</dbReference>